<evidence type="ECO:0000313" key="2">
    <source>
        <dbReference type="Proteomes" id="UP000322667"/>
    </source>
</evidence>
<reference evidence="1 2" key="1">
    <citation type="submission" date="2019-07" db="EMBL/GenBank/DDBJ databases">
        <title>WGS assembly of Gossypium tomentosum.</title>
        <authorList>
            <person name="Chen Z.J."/>
            <person name="Sreedasyam A."/>
            <person name="Ando A."/>
            <person name="Song Q."/>
            <person name="De L."/>
            <person name="Hulse-Kemp A."/>
            <person name="Ding M."/>
            <person name="Ye W."/>
            <person name="Kirkbride R."/>
            <person name="Jenkins J."/>
            <person name="Plott C."/>
            <person name="Lovell J."/>
            <person name="Lin Y.-M."/>
            <person name="Vaughn R."/>
            <person name="Liu B."/>
            <person name="Li W."/>
            <person name="Simpson S."/>
            <person name="Scheffler B."/>
            <person name="Saski C."/>
            <person name="Grover C."/>
            <person name="Hu G."/>
            <person name="Conover J."/>
            <person name="Carlson J."/>
            <person name="Shu S."/>
            <person name="Boston L."/>
            <person name="Williams M."/>
            <person name="Peterson D."/>
            <person name="Mcgee K."/>
            <person name="Jones D."/>
            <person name="Wendel J."/>
            <person name="Stelly D."/>
            <person name="Grimwood J."/>
            <person name="Schmutz J."/>
        </authorList>
    </citation>
    <scope>NUCLEOTIDE SEQUENCE [LARGE SCALE GENOMIC DNA]</scope>
    <source>
        <strain evidence="1">7179.01</strain>
    </source>
</reference>
<dbReference type="AlphaFoldDB" id="A0A5D2NXK9"/>
<name>A0A5D2NXK9_GOSTO</name>
<gene>
    <name evidence="1" type="ORF">ES332_A09G026400v1</name>
</gene>
<sequence>MALLVRTAYSYFRSNFKTLEACPVSRRLHKYMPSLLALQVESTSVDLSITTRKPPSLKGFRSKTSILVQGLPEDATSCLLESAEFIIFNFFNKKNPFFKIPFLFLKLFPKYFITY</sequence>
<dbReference type="EMBL" id="CM017618">
    <property type="protein sequence ID" value="TYI08791.1"/>
    <property type="molecule type" value="Genomic_DNA"/>
</dbReference>
<evidence type="ECO:0000313" key="1">
    <source>
        <dbReference type="EMBL" id="TYI08791.1"/>
    </source>
</evidence>
<organism evidence="1 2">
    <name type="scientific">Gossypium tomentosum</name>
    <name type="common">Hawaiian cotton</name>
    <name type="synonym">Gossypium sandvicense</name>
    <dbReference type="NCBI Taxonomy" id="34277"/>
    <lineage>
        <taxon>Eukaryota</taxon>
        <taxon>Viridiplantae</taxon>
        <taxon>Streptophyta</taxon>
        <taxon>Embryophyta</taxon>
        <taxon>Tracheophyta</taxon>
        <taxon>Spermatophyta</taxon>
        <taxon>Magnoliopsida</taxon>
        <taxon>eudicotyledons</taxon>
        <taxon>Gunneridae</taxon>
        <taxon>Pentapetalae</taxon>
        <taxon>rosids</taxon>
        <taxon>malvids</taxon>
        <taxon>Malvales</taxon>
        <taxon>Malvaceae</taxon>
        <taxon>Malvoideae</taxon>
        <taxon>Gossypium</taxon>
    </lineage>
</organism>
<proteinExistence type="predicted"/>
<dbReference type="Proteomes" id="UP000322667">
    <property type="component" value="Chromosome A09"/>
</dbReference>
<protein>
    <submittedName>
        <fullName evidence="1">Uncharacterized protein</fullName>
    </submittedName>
</protein>
<accession>A0A5D2NXK9</accession>
<keyword evidence="2" id="KW-1185">Reference proteome</keyword>